<protein>
    <submittedName>
        <fullName evidence="6">ABC transporter ATP-binding protein</fullName>
    </submittedName>
</protein>
<evidence type="ECO:0000256" key="3">
    <source>
        <dbReference type="ARBA" id="ARBA00022741"/>
    </source>
</evidence>
<organism evidence="6 7">
    <name type="scientific">Paenibacillus elgii</name>
    <dbReference type="NCBI Taxonomy" id="189691"/>
    <lineage>
        <taxon>Bacteria</taxon>
        <taxon>Bacillati</taxon>
        <taxon>Bacillota</taxon>
        <taxon>Bacilli</taxon>
        <taxon>Bacillales</taxon>
        <taxon>Paenibacillaceae</taxon>
        <taxon>Paenibacillus</taxon>
    </lineage>
</organism>
<dbReference type="SUPFAM" id="SSF52540">
    <property type="entry name" value="P-loop containing nucleoside triphosphate hydrolases"/>
    <property type="match status" value="1"/>
</dbReference>
<feature type="domain" description="ABC transporter" evidence="5">
    <location>
        <begin position="6"/>
        <end position="235"/>
    </location>
</feature>
<evidence type="ECO:0000259" key="5">
    <source>
        <dbReference type="PROSITE" id="PS50893"/>
    </source>
</evidence>
<keyword evidence="2" id="KW-0813">Transport</keyword>
<accession>A0A2T6G933</accession>
<comment type="caution">
    <text evidence="6">The sequence shown here is derived from an EMBL/GenBank/DDBJ whole genome shotgun (WGS) entry which is preliminary data.</text>
</comment>
<dbReference type="InterPro" id="IPR027417">
    <property type="entry name" value="P-loop_NTPase"/>
</dbReference>
<dbReference type="InterPro" id="IPR017871">
    <property type="entry name" value="ABC_transporter-like_CS"/>
</dbReference>
<dbReference type="PROSITE" id="PS00211">
    <property type="entry name" value="ABC_TRANSPORTER_1"/>
    <property type="match status" value="1"/>
</dbReference>
<dbReference type="Pfam" id="PF00005">
    <property type="entry name" value="ABC_tran"/>
    <property type="match status" value="1"/>
</dbReference>
<sequence>MNTFILQIKNLGKTIQGRKVLQDVSFDVERGEIFGLLGPNGAGKTTLFRLITNLTSPSEGQIYINGIDANLDHVESAKYVGAIIETPQMYPFLTAFQNLAHFSLYSGHRPDKKNIHNILTLVGLKDVSNKKVKTFSLGMKQRLGLAQALLHDPDLILLDEPTNGMDPVGMKEFREYLHHLTKERNKTVVISSHLLSEMEFLCDRVAFILQGKLRLIESMHAEDIGKETIQIEVDQVEQAVELIKGCVEIVQLIDIEEEALVVCLRRENISDILSVLIQHQIKVYSVQNRRFSLEEKFMDLAKEGNIDTTH</sequence>
<dbReference type="InterPro" id="IPR003439">
    <property type="entry name" value="ABC_transporter-like_ATP-bd"/>
</dbReference>
<evidence type="ECO:0000313" key="6">
    <source>
        <dbReference type="EMBL" id="PUA40668.1"/>
    </source>
</evidence>
<dbReference type="AlphaFoldDB" id="A0A2T6G933"/>
<dbReference type="GO" id="GO:0016887">
    <property type="term" value="F:ATP hydrolysis activity"/>
    <property type="evidence" value="ECO:0007669"/>
    <property type="project" value="InterPro"/>
</dbReference>
<reference evidence="6 7" key="1">
    <citation type="submission" date="2018-03" db="EMBL/GenBank/DDBJ databases">
        <title>Genome sequence of Paenibacillus elgii strain AC13 an antimicrobial compound producing bacteria.</title>
        <authorList>
            <person name="Kurokawa A.S."/>
            <person name="Araujo J.F."/>
            <person name="Costa R.A."/>
            <person name="Ortega D.B."/>
            <person name="Pires A.S."/>
            <person name="Pappas G.J.Jr."/>
            <person name="Franco O.L."/>
            <person name="Barreto C."/>
            <person name="Magalhaes B.S."/>
            <person name="Kruger R.H."/>
        </authorList>
    </citation>
    <scope>NUCLEOTIDE SEQUENCE [LARGE SCALE GENOMIC DNA]</scope>
    <source>
        <strain evidence="6 7">AC13</strain>
    </source>
</reference>
<evidence type="ECO:0000313" key="7">
    <source>
        <dbReference type="Proteomes" id="UP000244184"/>
    </source>
</evidence>
<keyword evidence="3" id="KW-0547">Nucleotide-binding</keyword>
<gene>
    <name evidence="6" type="ORF">C8Z91_02235</name>
</gene>
<name>A0A2T6G933_9BACL</name>
<proteinExistence type="inferred from homology"/>
<dbReference type="Gene3D" id="3.40.50.300">
    <property type="entry name" value="P-loop containing nucleotide triphosphate hydrolases"/>
    <property type="match status" value="1"/>
</dbReference>
<dbReference type="InterPro" id="IPR003593">
    <property type="entry name" value="AAA+_ATPase"/>
</dbReference>
<dbReference type="Proteomes" id="UP000244184">
    <property type="component" value="Unassembled WGS sequence"/>
</dbReference>
<dbReference type="EMBL" id="PYHP01000007">
    <property type="protein sequence ID" value="PUA40668.1"/>
    <property type="molecule type" value="Genomic_DNA"/>
</dbReference>
<dbReference type="RefSeq" id="WP_108530066.1">
    <property type="nucleotide sequence ID" value="NZ_PYHP01000007.1"/>
</dbReference>
<comment type="similarity">
    <text evidence="1">Belongs to the ABC transporter superfamily.</text>
</comment>
<dbReference type="PANTHER" id="PTHR43335">
    <property type="entry name" value="ABC TRANSPORTER, ATP-BINDING PROTEIN"/>
    <property type="match status" value="1"/>
</dbReference>
<dbReference type="GO" id="GO:0005524">
    <property type="term" value="F:ATP binding"/>
    <property type="evidence" value="ECO:0007669"/>
    <property type="project" value="UniProtKB-KW"/>
</dbReference>
<dbReference type="PANTHER" id="PTHR43335:SF4">
    <property type="entry name" value="ABC TRANSPORTER, ATP-BINDING PROTEIN"/>
    <property type="match status" value="1"/>
</dbReference>
<dbReference type="SMART" id="SM00382">
    <property type="entry name" value="AAA"/>
    <property type="match status" value="1"/>
</dbReference>
<evidence type="ECO:0000256" key="4">
    <source>
        <dbReference type="ARBA" id="ARBA00022840"/>
    </source>
</evidence>
<dbReference type="PROSITE" id="PS50893">
    <property type="entry name" value="ABC_TRANSPORTER_2"/>
    <property type="match status" value="1"/>
</dbReference>
<evidence type="ECO:0000256" key="1">
    <source>
        <dbReference type="ARBA" id="ARBA00005417"/>
    </source>
</evidence>
<evidence type="ECO:0000256" key="2">
    <source>
        <dbReference type="ARBA" id="ARBA00022448"/>
    </source>
</evidence>
<keyword evidence="4 6" id="KW-0067">ATP-binding</keyword>